<accession>A0A9I9DGC8</accession>
<dbReference type="EnsemblPlants" id="MELO3C018247.2.1">
    <property type="protein sequence ID" value="MELO3C018247.2.1"/>
    <property type="gene ID" value="MELO3C018247.2"/>
</dbReference>
<dbReference type="PANTHER" id="PTHR10353:SF175">
    <property type="entry name" value="BETA-GLUCOSIDASE 18-LIKE ISOFORM X1"/>
    <property type="match status" value="1"/>
</dbReference>
<organism evidence="3">
    <name type="scientific">Cucumis melo</name>
    <name type="common">Muskmelon</name>
    <dbReference type="NCBI Taxonomy" id="3656"/>
    <lineage>
        <taxon>Eukaryota</taxon>
        <taxon>Viridiplantae</taxon>
        <taxon>Streptophyta</taxon>
        <taxon>Embryophyta</taxon>
        <taxon>Tracheophyta</taxon>
        <taxon>Spermatophyta</taxon>
        <taxon>Magnoliopsida</taxon>
        <taxon>eudicotyledons</taxon>
        <taxon>Gunneridae</taxon>
        <taxon>Pentapetalae</taxon>
        <taxon>rosids</taxon>
        <taxon>fabids</taxon>
        <taxon>Cucurbitales</taxon>
        <taxon>Cucurbitaceae</taxon>
        <taxon>Benincaseae</taxon>
        <taxon>Cucumis</taxon>
    </lineage>
</organism>
<name>A0A9I9DGC8_CUCME</name>
<dbReference type="GO" id="GO:0005975">
    <property type="term" value="P:carbohydrate metabolic process"/>
    <property type="evidence" value="ECO:0007669"/>
    <property type="project" value="InterPro"/>
</dbReference>
<dbReference type="InterPro" id="IPR017853">
    <property type="entry name" value="GH"/>
</dbReference>
<proteinExistence type="inferred from homology"/>
<dbReference type="Gramene" id="MELO3C018247.2.1">
    <property type="protein sequence ID" value="MELO3C018247.2.1"/>
    <property type="gene ID" value="MELO3C018247.2"/>
</dbReference>
<dbReference type="AlphaFoldDB" id="A0A9I9DGC8"/>
<evidence type="ECO:0000313" key="3">
    <source>
        <dbReference type="EnsemblPlants" id="MELO3C018247.2.1"/>
    </source>
</evidence>
<protein>
    <recommendedName>
        <fullName evidence="4">Beta-glucosidase 18-like</fullName>
    </recommendedName>
</protein>
<evidence type="ECO:0000256" key="1">
    <source>
        <dbReference type="ARBA" id="ARBA00010838"/>
    </source>
</evidence>
<dbReference type="PANTHER" id="PTHR10353">
    <property type="entry name" value="GLYCOSYL HYDROLASE"/>
    <property type="match status" value="1"/>
</dbReference>
<dbReference type="InterPro" id="IPR001360">
    <property type="entry name" value="Glyco_hydro_1"/>
</dbReference>
<dbReference type="Gene3D" id="3.20.20.80">
    <property type="entry name" value="Glycosidases"/>
    <property type="match status" value="1"/>
</dbReference>
<dbReference type="SUPFAM" id="SSF51445">
    <property type="entry name" value="(Trans)glycosidases"/>
    <property type="match status" value="1"/>
</dbReference>
<reference evidence="3" key="1">
    <citation type="submission" date="2023-03" db="UniProtKB">
        <authorList>
            <consortium name="EnsemblPlants"/>
        </authorList>
    </citation>
    <scope>IDENTIFICATION</scope>
</reference>
<dbReference type="Pfam" id="PF00232">
    <property type="entry name" value="Glyco_hydro_1"/>
    <property type="match status" value="1"/>
</dbReference>
<sequence length="329" mass="37523">IEGAYLEDGKGLSNWDVFSHLPGRIRNNDTGDVADDHYHRFLEDIELMHSMGMNSYRFSISWTRILPKGRFGKVNRRGIAFYNKIIDNLLLKGIEPFVTIHHHDLPAELDKRYGSWMSAEMQEDFVYFAKICFEEFGDRVKYWITINEPNVITLMGYTKGVYPPGHCSPPFGNCSIGNADIEPLIVMHNMLLAHAKAVRLYCTHFQKKQGGSIGIVAYGHMYEPLTDHEYDIKAAERAFIFIFAWVYDPIVYGDYPKEMQEILGSQLPSFSDIEKNIIRGSLDFVCVNHYTTFYTKDCLHSPCSDGGDHAITGYLNTTAYRDGVSIGDP</sequence>
<dbReference type="GO" id="GO:0008422">
    <property type="term" value="F:beta-glucosidase activity"/>
    <property type="evidence" value="ECO:0007669"/>
    <property type="project" value="TreeGrafter"/>
</dbReference>
<evidence type="ECO:0000256" key="2">
    <source>
        <dbReference type="RuleBase" id="RU003690"/>
    </source>
</evidence>
<comment type="similarity">
    <text evidence="1 2">Belongs to the glycosyl hydrolase 1 family.</text>
</comment>
<evidence type="ECO:0008006" key="4">
    <source>
        <dbReference type="Google" id="ProtNLM"/>
    </source>
</evidence>